<name>A0A644XS85_9ZZZZ</name>
<comment type="caution">
    <text evidence="2">The sequence shown here is derived from an EMBL/GenBank/DDBJ whole genome shotgun (WGS) entry which is preliminary data.</text>
</comment>
<proteinExistence type="predicted"/>
<evidence type="ECO:0000256" key="1">
    <source>
        <dbReference type="SAM" id="MobiDB-lite"/>
    </source>
</evidence>
<organism evidence="2">
    <name type="scientific">bioreactor metagenome</name>
    <dbReference type="NCBI Taxonomy" id="1076179"/>
    <lineage>
        <taxon>unclassified sequences</taxon>
        <taxon>metagenomes</taxon>
        <taxon>ecological metagenomes</taxon>
    </lineage>
</organism>
<sequence>MGFAGGREGKVLRAQRKALRGGAGTAARRRGRGCGGGRNRGLGRRTNRRLAGGIGGRLRRGLNRGCHAGGGGGVPAAQIHQWLDHGDDDIDGGPDQSDGKQGGNHPERSPAAAVAAASGVEALAAPASAAVGGFITKGTALVGHGIILSAVWAPADFVPNPGSGFAGHGGSSRLFQLPSYFTCCDRNRQRLG</sequence>
<evidence type="ECO:0000313" key="2">
    <source>
        <dbReference type="EMBL" id="MPM18621.1"/>
    </source>
</evidence>
<gene>
    <name evidence="2" type="ORF">SDC9_65034</name>
</gene>
<dbReference type="AlphaFoldDB" id="A0A644XS85"/>
<feature type="region of interest" description="Disordered" evidence="1">
    <location>
        <begin position="84"/>
        <end position="111"/>
    </location>
</feature>
<reference evidence="2" key="1">
    <citation type="submission" date="2019-08" db="EMBL/GenBank/DDBJ databases">
        <authorList>
            <person name="Kucharzyk K."/>
            <person name="Murdoch R.W."/>
            <person name="Higgins S."/>
            <person name="Loffler F."/>
        </authorList>
    </citation>
    <scope>NUCLEOTIDE SEQUENCE</scope>
</reference>
<accession>A0A644XS85</accession>
<protein>
    <submittedName>
        <fullName evidence="2">Uncharacterized protein</fullName>
    </submittedName>
</protein>
<feature type="region of interest" description="Disordered" evidence="1">
    <location>
        <begin position="17"/>
        <end position="56"/>
    </location>
</feature>
<dbReference type="EMBL" id="VSSQ01003020">
    <property type="protein sequence ID" value="MPM18621.1"/>
    <property type="molecule type" value="Genomic_DNA"/>
</dbReference>